<dbReference type="OrthoDB" id="2281765at2759"/>
<feature type="compositionally biased region" description="Low complexity" evidence="1">
    <location>
        <begin position="161"/>
        <end position="181"/>
    </location>
</feature>
<dbReference type="Proteomes" id="UP000646827">
    <property type="component" value="Unassembled WGS sequence"/>
</dbReference>
<feature type="non-terminal residue" evidence="2">
    <location>
        <position position="1"/>
    </location>
</feature>
<dbReference type="EMBL" id="JAEPRB010001415">
    <property type="protein sequence ID" value="KAG2204593.1"/>
    <property type="molecule type" value="Genomic_DNA"/>
</dbReference>
<gene>
    <name evidence="2" type="ORF">INT45_013587</name>
</gene>
<evidence type="ECO:0000313" key="2">
    <source>
        <dbReference type="EMBL" id="KAG2204593.1"/>
    </source>
</evidence>
<protein>
    <submittedName>
        <fullName evidence="2">Uncharacterized protein</fullName>
    </submittedName>
</protein>
<sequence length="313" mass="35333">MEKEKLADGFCEEFQINFDLAQAQINCITCQQIGTIIIAPDTNATYSPPAPMLHCINCGGHFTHKQFLEVIIQVSTIIKKHQETTAVPKSDAIHKRLDKHDEMFEELVKLQKKVSELTDANNSLQQKNKKLERELATLRSTEQINPSTGSQASKYASDTDSSNTNNNNNNNNHNKNNSSPSVPTITKSPTPSYAQMTACKVTNKKPTTCQVQAAARKLAPSTQSGFKFVYLHQHHRMTIKQLHDILRKLKIDNSRILDVHFPDRGVVGVLIYNDYELELTAQLNRRGVQLHNSFDPCHPDIVRDPEFKDKSTE</sequence>
<evidence type="ECO:0000313" key="3">
    <source>
        <dbReference type="Proteomes" id="UP000646827"/>
    </source>
</evidence>
<feature type="compositionally biased region" description="Polar residues" evidence="1">
    <location>
        <begin position="138"/>
        <end position="160"/>
    </location>
</feature>
<dbReference type="AlphaFoldDB" id="A0A8H7V5X6"/>
<feature type="region of interest" description="Disordered" evidence="1">
    <location>
        <begin position="138"/>
        <end position="191"/>
    </location>
</feature>
<name>A0A8H7V5X6_9FUNG</name>
<proteinExistence type="predicted"/>
<comment type="caution">
    <text evidence="2">The sequence shown here is derived from an EMBL/GenBank/DDBJ whole genome shotgun (WGS) entry which is preliminary data.</text>
</comment>
<reference evidence="2 3" key="1">
    <citation type="submission" date="2020-12" db="EMBL/GenBank/DDBJ databases">
        <title>Metabolic potential, ecology and presence of endohyphal bacteria is reflected in genomic diversity of Mucoromycotina.</title>
        <authorList>
            <person name="Muszewska A."/>
            <person name="Okrasinska A."/>
            <person name="Steczkiewicz K."/>
            <person name="Drgas O."/>
            <person name="Orlowska M."/>
            <person name="Perlinska-Lenart U."/>
            <person name="Aleksandrzak-Piekarczyk T."/>
            <person name="Szatraj K."/>
            <person name="Zielenkiewicz U."/>
            <person name="Pilsyk S."/>
            <person name="Malc E."/>
            <person name="Mieczkowski P."/>
            <person name="Kruszewska J.S."/>
            <person name="Biernat P."/>
            <person name="Pawlowska J."/>
        </authorList>
    </citation>
    <scope>NUCLEOTIDE SEQUENCE [LARGE SCALE GENOMIC DNA]</scope>
    <source>
        <strain evidence="2 3">CBS 142.35</strain>
    </source>
</reference>
<evidence type="ECO:0000256" key="1">
    <source>
        <dbReference type="SAM" id="MobiDB-lite"/>
    </source>
</evidence>
<organism evidence="2 3">
    <name type="scientific">Circinella minor</name>
    <dbReference type="NCBI Taxonomy" id="1195481"/>
    <lineage>
        <taxon>Eukaryota</taxon>
        <taxon>Fungi</taxon>
        <taxon>Fungi incertae sedis</taxon>
        <taxon>Mucoromycota</taxon>
        <taxon>Mucoromycotina</taxon>
        <taxon>Mucoromycetes</taxon>
        <taxon>Mucorales</taxon>
        <taxon>Lichtheimiaceae</taxon>
        <taxon>Circinella</taxon>
    </lineage>
</organism>
<feature type="compositionally biased region" description="Polar residues" evidence="1">
    <location>
        <begin position="182"/>
        <end position="191"/>
    </location>
</feature>
<accession>A0A8H7V5X6</accession>
<keyword evidence="3" id="KW-1185">Reference proteome</keyword>